<dbReference type="PANTHER" id="PTHR37423:SF2">
    <property type="entry name" value="MEMBRANE-BOUND LYTIC MUREIN TRANSGLYCOSYLASE C"/>
    <property type="match status" value="1"/>
</dbReference>
<dbReference type="Gene3D" id="3.30.70.1070">
    <property type="entry name" value="Sporulation related repeat"/>
    <property type="match status" value="1"/>
</dbReference>
<evidence type="ECO:0000256" key="1">
    <source>
        <dbReference type="ARBA" id="ARBA00007734"/>
    </source>
</evidence>
<comment type="similarity">
    <text evidence="2">Belongs to the virb1 family.</text>
</comment>
<feature type="domain" description="SPOR" evidence="5">
    <location>
        <begin position="257"/>
        <end position="337"/>
    </location>
</feature>
<sequence>MTLAAPDRSTIQKDLVPALRALLFAASVMLQWTVAPALAQDAAPAQTDAVEPSGGGHASPMNENRAGAQRQPEAAPETDARESLCLIIESAARANDLPLEFFARVIWQESRFQANAVGPVTRSGQRAEGIAQFMPGTASERRLLDPFNPVQALPKSAEFLSELRNQFGNLGLAAAAYNAGPKRVQDWLAGSGYMPQETRNYVAAITGSSVDDWAAGSNGKLPGRPQASNCRDLIALLTQTPNRFVTQLEHRVTLATAKPWGVQVAAGFNRDNALAMYARATNGLSAVIGNDPNVVALLFRSRGTSSFYQVRIGTNTRRQADNLCSRIRRTGGACLVKRNMGAASSTVPPKSEAVNQSLGK</sequence>
<evidence type="ECO:0000259" key="5">
    <source>
        <dbReference type="Pfam" id="PF05036"/>
    </source>
</evidence>
<organism evidence="6 7">
    <name type="scientific">Bradyrhizobium erythrophlei</name>
    <dbReference type="NCBI Taxonomy" id="1437360"/>
    <lineage>
        <taxon>Bacteria</taxon>
        <taxon>Pseudomonadati</taxon>
        <taxon>Pseudomonadota</taxon>
        <taxon>Alphaproteobacteria</taxon>
        <taxon>Hyphomicrobiales</taxon>
        <taxon>Nitrobacteraceae</taxon>
        <taxon>Bradyrhizobium</taxon>
    </lineage>
</organism>
<feature type="region of interest" description="Disordered" evidence="3">
    <location>
        <begin position="45"/>
        <end position="78"/>
    </location>
</feature>
<evidence type="ECO:0000313" key="6">
    <source>
        <dbReference type="EMBL" id="SHG18159.1"/>
    </source>
</evidence>
<gene>
    <name evidence="6" type="ORF">SAMN05444169_0974</name>
</gene>
<dbReference type="Gene3D" id="1.10.530.10">
    <property type="match status" value="1"/>
</dbReference>
<dbReference type="Pfam" id="PF05036">
    <property type="entry name" value="SPOR"/>
    <property type="match status" value="1"/>
</dbReference>
<evidence type="ECO:0000256" key="3">
    <source>
        <dbReference type="SAM" id="MobiDB-lite"/>
    </source>
</evidence>
<dbReference type="InterPro" id="IPR036680">
    <property type="entry name" value="SPOR-like_sf"/>
</dbReference>
<dbReference type="Proteomes" id="UP000190675">
    <property type="component" value="Chromosome I"/>
</dbReference>
<feature type="region of interest" description="Disordered" evidence="3">
    <location>
        <begin position="341"/>
        <end position="360"/>
    </location>
</feature>
<dbReference type="AlphaFoldDB" id="A0A1M5HQC3"/>
<feature type="compositionally biased region" description="Polar residues" evidence="3">
    <location>
        <begin position="342"/>
        <end position="360"/>
    </location>
</feature>
<proteinExistence type="inferred from homology"/>
<dbReference type="EMBL" id="LT670818">
    <property type="protein sequence ID" value="SHG18159.1"/>
    <property type="molecule type" value="Genomic_DNA"/>
</dbReference>
<protein>
    <submittedName>
        <fullName evidence="6">Sporulation related domain-containing protein</fullName>
    </submittedName>
</protein>
<dbReference type="SUPFAM" id="SSF53955">
    <property type="entry name" value="Lysozyme-like"/>
    <property type="match status" value="1"/>
</dbReference>
<evidence type="ECO:0000313" key="7">
    <source>
        <dbReference type="Proteomes" id="UP000190675"/>
    </source>
</evidence>
<accession>A0A1M5HQC3</accession>
<evidence type="ECO:0000256" key="2">
    <source>
        <dbReference type="ARBA" id="ARBA00009387"/>
    </source>
</evidence>
<comment type="similarity">
    <text evidence="1">Belongs to the transglycosylase Slt family.</text>
</comment>
<dbReference type="Pfam" id="PF01464">
    <property type="entry name" value="SLT"/>
    <property type="match status" value="1"/>
</dbReference>
<name>A0A1M5HQC3_9BRAD</name>
<dbReference type="InterPro" id="IPR008258">
    <property type="entry name" value="Transglycosylase_SLT_dom_1"/>
</dbReference>
<reference evidence="6 7" key="1">
    <citation type="submission" date="2016-11" db="EMBL/GenBank/DDBJ databases">
        <authorList>
            <person name="Jaros S."/>
            <person name="Januszkiewicz K."/>
            <person name="Wedrychowicz H."/>
        </authorList>
    </citation>
    <scope>NUCLEOTIDE SEQUENCE [LARGE SCALE GENOMIC DNA]</scope>
    <source>
        <strain evidence="6 7">GAS242</strain>
    </source>
</reference>
<dbReference type="CDD" id="cd00254">
    <property type="entry name" value="LT-like"/>
    <property type="match status" value="1"/>
</dbReference>
<dbReference type="GO" id="GO:0042834">
    <property type="term" value="F:peptidoglycan binding"/>
    <property type="evidence" value="ECO:0007669"/>
    <property type="project" value="InterPro"/>
</dbReference>
<feature type="domain" description="Transglycosylase SLT" evidence="4">
    <location>
        <begin position="88"/>
        <end position="192"/>
    </location>
</feature>
<dbReference type="InterPro" id="IPR023346">
    <property type="entry name" value="Lysozyme-like_dom_sf"/>
</dbReference>
<dbReference type="PANTHER" id="PTHR37423">
    <property type="entry name" value="SOLUBLE LYTIC MUREIN TRANSGLYCOSYLASE-RELATED"/>
    <property type="match status" value="1"/>
</dbReference>
<dbReference type="InterPro" id="IPR007730">
    <property type="entry name" value="SPOR-like_dom"/>
</dbReference>
<evidence type="ECO:0000259" key="4">
    <source>
        <dbReference type="Pfam" id="PF01464"/>
    </source>
</evidence>